<keyword evidence="6" id="KW-1185">Reference proteome</keyword>
<dbReference type="Gene3D" id="3.30.70.360">
    <property type="match status" value="1"/>
</dbReference>
<evidence type="ECO:0000313" key="6">
    <source>
        <dbReference type="Proteomes" id="UP000787472"/>
    </source>
</evidence>
<protein>
    <submittedName>
        <fullName evidence="5">Amidohydrolase</fullName>
    </submittedName>
</protein>
<keyword evidence="2" id="KW-0479">Metal-binding</keyword>
<dbReference type="SUPFAM" id="SSF55031">
    <property type="entry name" value="Bacterial exopeptidase dimerisation domain"/>
    <property type="match status" value="1"/>
</dbReference>
<proteinExistence type="predicted"/>
<dbReference type="SUPFAM" id="SSF53187">
    <property type="entry name" value="Zn-dependent exopeptidases"/>
    <property type="match status" value="1"/>
</dbReference>
<feature type="binding site" evidence="2">
    <location>
        <position position="146"/>
    </location>
    <ligand>
        <name>Mn(2+)</name>
        <dbReference type="ChEBI" id="CHEBI:29035"/>
        <label>2</label>
    </ligand>
</feature>
<comment type="cofactor">
    <cofactor evidence="2">
        <name>Mn(2+)</name>
        <dbReference type="ChEBI" id="CHEBI:29035"/>
    </cofactor>
    <text evidence="2">The Mn(2+) ion enhances activity.</text>
</comment>
<dbReference type="Gene3D" id="3.40.630.10">
    <property type="entry name" value="Zn peptidases"/>
    <property type="match status" value="1"/>
</dbReference>
<name>A0A9E5JU09_9GAMM</name>
<dbReference type="PANTHER" id="PTHR11014:SF63">
    <property type="entry name" value="METALLOPEPTIDASE, PUTATIVE (AFU_ORTHOLOGUE AFUA_6G09600)-RELATED"/>
    <property type="match status" value="1"/>
</dbReference>
<dbReference type="InterPro" id="IPR002933">
    <property type="entry name" value="Peptidase_M20"/>
</dbReference>
<dbReference type="Proteomes" id="UP000787472">
    <property type="component" value="Unassembled WGS sequence"/>
</dbReference>
<accession>A0A9E5JU09</accession>
<feature type="chain" id="PRO_5039360159" evidence="3">
    <location>
        <begin position="37"/>
        <end position="445"/>
    </location>
</feature>
<dbReference type="InterPro" id="IPR036264">
    <property type="entry name" value="Bact_exopeptidase_dim_dom"/>
</dbReference>
<feature type="binding site" evidence="2">
    <location>
        <position position="148"/>
    </location>
    <ligand>
        <name>Mn(2+)</name>
        <dbReference type="ChEBI" id="CHEBI:29035"/>
        <label>2</label>
    </ligand>
</feature>
<dbReference type="PANTHER" id="PTHR11014">
    <property type="entry name" value="PEPTIDASE M20 FAMILY MEMBER"/>
    <property type="match status" value="1"/>
</dbReference>
<dbReference type="GO" id="GO:0046872">
    <property type="term" value="F:metal ion binding"/>
    <property type="evidence" value="ECO:0007669"/>
    <property type="project" value="UniProtKB-KW"/>
</dbReference>
<feature type="domain" description="Peptidase M20 dimerisation" evidence="4">
    <location>
        <begin position="236"/>
        <end position="331"/>
    </location>
</feature>
<organism evidence="5 6">
    <name type="scientific">Pseudomaricurvus hydrocarbonicus</name>
    <dbReference type="NCBI Taxonomy" id="1470433"/>
    <lineage>
        <taxon>Bacteria</taxon>
        <taxon>Pseudomonadati</taxon>
        <taxon>Pseudomonadota</taxon>
        <taxon>Gammaproteobacteria</taxon>
        <taxon>Cellvibrionales</taxon>
        <taxon>Cellvibrionaceae</taxon>
        <taxon>Pseudomaricurvus</taxon>
    </lineage>
</organism>
<keyword evidence="3" id="KW-0732">Signal</keyword>
<dbReference type="RefSeq" id="WP_167181692.1">
    <property type="nucleotide sequence ID" value="NZ_JAAONZ010000002.1"/>
</dbReference>
<dbReference type="Pfam" id="PF01546">
    <property type="entry name" value="Peptidase_M20"/>
    <property type="match status" value="1"/>
</dbReference>
<dbReference type="EMBL" id="JAAONZ010000002">
    <property type="protein sequence ID" value="NHO64545.1"/>
    <property type="molecule type" value="Genomic_DNA"/>
</dbReference>
<evidence type="ECO:0000259" key="4">
    <source>
        <dbReference type="Pfam" id="PF07687"/>
    </source>
</evidence>
<dbReference type="GO" id="GO:0016787">
    <property type="term" value="F:hydrolase activity"/>
    <property type="evidence" value="ECO:0007669"/>
    <property type="project" value="UniProtKB-KW"/>
</dbReference>
<keyword evidence="1" id="KW-0378">Hydrolase</keyword>
<evidence type="ECO:0000256" key="2">
    <source>
        <dbReference type="PIRSR" id="PIRSR005962-1"/>
    </source>
</evidence>
<dbReference type="InterPro" id="IPR011650">
    <property type="entry name" value="Peptidase_M20_dimer"/>
</dbReference>
<reference evidence="5" key="1">
    <citation type="submission" date="2020-03" db="EMBL/GenBank/DDBJ databases">
        <authorList>
            <person name="Guo F."/>
        </authorList>
    </citation>
    <scope>NUCLEOTIDE SEQUENCE</scope>
    <source>
        <strain evidence="5">JCM 30134</strain>
    </source>
</reference>
<feature type="binding site" evidence="2">
    <location>
        <position position="415"/>
    </location>
    <ligand>
        <name>Mn(2+)</name>
        <dbReference type="ChEBI" id="CHEBI:29035"/>
        <label>2</label>
    </ligand>
</feature>
<evidence type="ECO:0000256" key="3">
    <source>
        <dbReference type="SAM" id="SignalP"/>
    </source>
</evidence>
<dbReference type="AlphaFoldDB" id="A0A9E5JU09"/>
<dbReference type="Pfam" id="PF07687">
    <property type="entry name" value="M20_dimer"/>
    <property type="match status" value="1"/>
</dbReference>
<dbReference type="NCBIfam" id="TIGR01891">
    <property type="entry name" value="amidohydrolases"/>
    <property type="match status" value="1"/>
</dbReference>
<feature type="signal peptide" evidence="3">
    <location>
        <begin position="1"/>
        <end position="36"/>
    </location>
</feature>
<feature type="binding site" evidence="2">
    <location>
        <position position="182"/>
    </location>
    <ligand>
        <name>Mn(2+)</name>
        <dbReference type="ChEBI" id="CHEBI:29035"/>
        <label>2</label>
    </ligand>
</feature>
<sequence>MAITLKHSLIPCLRARPSALLASLALAFGLSTNAQSGEWAEAAKAVDKKVISWRRDFHQHPELSNREFRTAKIVAEHLTALGFDRVETNVAHTGVVGVLKGAKPGRSVALRADMDALPVTEKVDLPFASKAKTEYDGQEVGVMHACGHDAHVSILMGVAEVLAQHRDQLAGSVTLIFQPAEEGAPEGEEGGAELMIKQGVLDGKPKPEAIFGLHVIPIPTGMVGYRVKGTMAASDQFKIVVKGKQTHGSSPWTGIDPIVVAGQIANAIQLIPARQLDITKAPAVISTGSIHGGVRSNIIPEEVTLVGTIRTFDGDMQDDLHRRLEVTATNIAKAAGATADVTVIRGYPVTYNDPALTEFAVPSLQKVTGQQGLVEIPPFMGAEDFSYYQKEIPGVFFMLGVNKPGVGPGQADMNHSPYFYVNEDALKIGVEALTTLAVDYLNQAQ</sequence>
<dbReference type="InterPro" id="IPR017439">
    <property type="entry name" value="Amidohydrolase"/>
</dbReference>
<dbReference type="PIRSF" id="PIRSF005962">
    <property type="entry name" value="Pept_M20D_amidohydro"/>
    <property type="match status" value="1"/>
</dbReference>
<evidence type="ECO:0000313" key="5">
    <source>
        <dbReference type="EMBL" id="NHO64545.1"/>
    </source>
</evidence>
<keyword evidence="2" id="KW-0464">Manganese</keyword>
<gene>
    <name evidence="5" type="ORF">G8770_03160</name>
</gene>
<feature type="binding site" evidence="2">
    <location>
        <position position="214"/>
    </location>
    <ligand>
        <name>Mn(2+)</name>
        <dbReference type="ChEBI" id="CHEBI:29035"/>
        <label>2</label>
    </ligand>
</feature>
<evidence type="ECO:0000256" key="1">
    <source>
        <dbReference type="ARBA" id="ARBA00022801"/>
    </source>
</evidence>
<comment type="caution">
    <text evidence="5">The sequence shown here is derived from an EMBL/GenBank/DDBJ whole genome shotgun (WGS) entry which is preliminary data.</text>
</comment>